<gene>
    <name evidence="1" type="ORF">NE237_031253</name>
</gene>
<protein>
    <submittedName>
        <fullName evidence="1">Uncharacterized protein</fullName>
    </submittedName>
</protein>
<reference evidence="1" key="1">
    <citation type="journal article" date="2023" name="Plant J.">
        <title>The genome of the king protea, Protea cynaroides.</title>
        <authorList>
            <person name="Chang J."/>
            <person name="Duong T.A."/>
            <person name="Schoeman C."/>
            <person name="Ma X."/>
            <person name="Roodt D."/>
            <person name="Barker N."/>
            <person name="Li Z."/>
            <person name="Van de Peer Y."/>
            <person name="Mizrachi E."/>
        </authorList>
    </citation>
    <scope>NUCLEOTIDE SEQUENCE</scope>
    <source>
        <tissue evidence="1">Young leaves</tissue>
    </source>
</reference>
<comment type="caution">
    <text evidence="1">The sequence shown here is derived from an EMBL/GenBank/DDBJ whole genome shotgun (WGS) entry which is preliminary data.</text>
</comment>
<dbReference type="Proteomes" id="UP001141806">
    <property type="component" value="Unassembled WGS sequence"/>
</dbReference>
<dbReference type="EMBL" id="JAMYWD010000001">
    <property type="protein sequence ID" value="KAJ4980416.1"/>
    <property type="molecule type" value="Genomic_DNA"/>
</dbReference>
<evidence type="ECO:0000313" key="1">
    <source>
        <dbReference type="EMBL" id="KAJ4980416.1"/>
    </source>
</evidence>
<evidence type="ECO:0000313" key="2">
    <source>
        <dbReference type="Proteomes" id="UP001141806"/>
    </source>
</evidence>
<organism evidence="1 2">
    <name type="scientific">Protea cynaroides</name>
    <dbReference type="NCBI Taxonomy" id="273540"/>
    <lineage>
        <taxon>Eukaryota</taxon>
        <taxon>Viridiplantae</taxon>
        <taxon>Streptophyta</taxon>
        <taxon>Embryophyta</taxon>
        <taxon>Tracheophyta</taxon>
        <taxon>Spermatophyta</taxon>
        <taxon>Magnoliopsida</taxon>
        <taxon>Proteales</taxon>
        <taxon>Proteaceae</taxon>
        <taxon>Protea</taxon>
    </lineage>
</organism>
<name>A0A9Q0L1Q8_9MAGN</name>
<accession>A0A9Q0L1Q8</accession>
<sequence length="129" mass="14546">MGIVHREIQILNSPSSDPEFVSRQTEFSALQPGGDLNPQPGPHAFRDLSSDSCLCPFQTLFLAFVKLPLRVPACWTISITPWVRRLPPRFLLACRMNLLWSPLQTIIRRHLLPIVIPSLRLTPLTALLA</sequence>
<proteinExistence type="predicted"/>
<dbReference type="AlphaFoldDB" id="A0A9Q0L1Q8"/>
<keyword evidence="2" id="KW-1185">Reference proteome</keyword>